<sequence>MAAAGSISADEFRSLAEKFADTSSKIDDGWHLEILASQDSVYLWRKSILPRSSQSNEQQKESQKDPGSAPPPVPSGHVVTPTKMSETTEICAQLDGQQLNVHDWDEMEMEEDEDEQCMPTVLLEREVLTYEYHILYSESYAVPVLYVNIYKQDGKLVPLDTVWEMSPSSFQKLLGEDKWTILTQQEHPLLGRPFLQLHPCHTGDLMSQVLKNSAGNIKQNYLATWLSTVGPMVGLHISPNYIT</sequence>
<dbReference type="Proteomes" id="UP000694888">
    <property type="component" value="Unplaced"/>
</dbReference>
<name>A0ABM0KAI6_APLCA</name>
<protein>
    <recommendedName>
        <fullName evidence="2">Ubiquitin-like-conjugating enzyme ATG10</fullName>
    </recommendedName>
    <alternativeName>
        <fullName evidence="6">Autophagy-related protein 10</fullName>
    </alternativeName>
</protein>
<evidence type="ECO:0000256" key="5">
    <source>
        <dbReference type="ARBA" id="ARBA00023006"/>
    </source>
</evidence>
<reference evidence="9" key="1">
    <citation type="submission" date="2025-08" db="UniProtKB">
        <authorList>
            <consortium name="RefSeq"/>
        </authorList>
    </citation>
    <scope>IDENTIFICATION</scope>
</reference>
<keyword evidence="3" id="KW-0808">Transferase</keyword>
<dbReference type="PANTHER" id="PTHR14957:SF1">
    <property type="entry name" value="UBIQUITIN-LIKE-CONJUGATING ENZYME ATG10"/>
    <property type="match status" value="1"/>
</dbReference>
<evidence type="ECO:0000256" key="7">
    <source>
        <dbReference type="SAM" id="MobiDB-lite"/>
    </source>
</evidence>
<evidence type="ECO:0000256" key="3">
    <source>
        <dbReference type="ARBA" id="ARBA00022679"/>
    </source>
</evidence>
<dbReference type="GeneID" id="101861416"/>
<evidence type="ECO:0000313" key="9">
    <source>
        <dbReference type="RefSeq" id="XP_005112886.1"/>
    </source>
</evidence>
<evidence type="ECO:0000313" key="8">
    <source>
        <dbReference type="Proteomes" id="UP000694888"/>
    </source>
</evidence>
<gene>
    <name evidence="9" type="primary">LOC101861416</name>
</gene>
<dbReference type="PANTHER" id="PTHR14957">
    <property type="entry name" value="UBIQUITIN-LIKE-CONJUGATING ENZYME ATG10"/>
    <property type="match status" value="1"/>
</dbReference>
<keyword evidence="5" id="KW-0072">Autophagy</keyword>
<comment type="similarity">
    <text evidence="1">Belongs to the ATG10 family.</text>
</comment>
<organism evidence="8 9">
    <name type="scientific">Aplysia californica</name>
    <name type="common">California sea hare</name>
    <dbReference type="NCBI Taxonomy" id="6500"/>
    <lineage>
        <taxon>Eukaryota</taxon>
        <taxon>Metazoa</taxon>
        <taxon>Spiralia</taxon>
        <taxon>Lophotrochozoa</taxon>
        <taxon>Mollusca</taxon>
        <taxon>Gastropoda</taxon>
        <taxon>Heterobranchia</taxon>
        <taxon>Euthyneura</taxon>
        <taxon>Tectipleura</taxon>
        <taxon>Aplysiida</taxon>
        <taxon>Aplysioidea</taxon>
        <taxon>Aplysiidae</taxon>
        <taxon>Aplysia</taxon>
    </lineage>
</organism>
<evidence type="ECO:0000256" key="2">
    <source>
        <dbReference type="ARBA" id="ARBA00021099"/>
    </source>
</evidence>
<evidence type="ECO:0000256" key="6">
    <source>
        <dbReference type="ARBA" id="ARBA00029833"/>
    </source>
</evidence>
<evidence type="ECO:0000256" key="1">
    <source>
        <dbReference type="ARBA" id="ARBA00005696"/>
    </source>
</evidence>
<dbReference type="InterPro" id="IPR007135">
    <property type="entry name" value="Atg3/Atg10"/>
</dbReference>
<dbReference type="RefSeq" id="XP_005112886.1">
    <property type="nucleotide sequence ID" value="XM_005112829.3"/>
</dbReference>
<accession>A0ABM0KAI6</accession>
<feature type="region of interest" description="Disordered" evidence="7">
    <location>
        <begin position="51"/>
        <end position="85"/>
    </location>
</feature>
<keyword evidence="4" id="KW-0833">Ubl conjugation pathway</keyword>
<evidence type="ECO:0000256" key="4">
    <source>
        <dbReference type="ARBA" id="ARBA00022786"/>
    </source>
</evidence>
<proteinExistence type="inferred from homology"/>
<dbReference type="Pfam" id="PF03987">
    <property type="entry name" value="Autophagy_act_C"/>
    <property type="match status" value="1"/>
</dbReference>
<dbReference type="Gene3D" id="3.30.1460.50">
    <property type="match status" value="1"/>
</dbReference>
<keyword evidence="8" id="KW-1185">Reference proteome</keyword>